<sequence length="229" mass="23286">MPGATARTGSAAACDWIEIMPRPHRVASVALLTSVLVLTGCSKAGAPSGDPSASSTPASTSSSAGPAPSETGTATATATGATQAMKGKSGTFTVVPPAGWRDASDQVGSVQGLETVLVAGEKTGSFSNNLVVVSVPGNEQTARDELAKGKDGLKQEGRTLTEAPEKQVAGVTAAGFGAAFEQQGVKVLARSWAAPHGDRVYLLTLSSSQEDADHAMAQFDQLLSSWQWT</sequence>
<evidence type="ECO:0000313" key="2">
    <source>
        <dbReference type="EMBL" id="EWT05273.1"/>
    </source>
</evidence>
<gene>
    <name evidence="2" type="ORF">N864_21475</name>
</gene>
<name>W9GKB3_9MICO</name>
<dbReference type="AlphaFoldDB" id="W9GKB3"/>
<organism evidence="2 3">
    <name type="scientific">Intrasporangium chromatireducens Q5-1</name>
    <dbReference type="NCBI Taxonomy" id="584657"/>
    <lineage>
        <taxon>Bacteria</taxon>
        <taxon>Bacillati</taxon>
        <taxon>Actinomycetota</taxon>
        <taxon>Actinomycetes</taxon>
        <taxon>Micrococcales</taxon>
        <taxon>Intrasporangiaceae</taxon>
        <taxon>Intrasporangium</taxon>
    </lineage>
</organism>
<dbReference type="EMBL" id="AWQS01000128">
    <property type="protein sequence ID" value="EWT05273.1"/>
    <property type="molecule type" value="Genomic_DNA"/>
</dbReference>
<accession>W9GKB3</accession>
<feature type="compositionally biased region" description="Low complexity" evidence="1">
    <location>
        <begin position="44"/>
        <end position="82"/>
    </location>
</feature>
<dbReference type="Gene3D" id="3.40.1000.10">
    <property type="entry name" value="Mog1/PsbP, alpha/beta/alpha sandwich"/>
    <property type="match status" value="1"/>
</dbReference>
<keyword evidence="3" id="KW-1185">Reference proteome</keyword>
<protein>
    <submittedName>
        <fullName evidence="2">Uncharacterized protein</fullName>
    </submittedName>
</protein>
<evidence type="ECO:0000256" key="1">
    <source>
        <dbReference type="SAM" id="MobiDB-lite"/>
    </source>
</evidence>
<evidence type="ECO:0000313" key="3">
    <source>
        <dbReference type="Proteomes" id="UP000019494"/>
    </source>
</evidence>
<reference evidence="3" key="1">
    <citation type="submission" date="2013-08" db="EMBL/GenBank/DDBJ databases">
        <title>Intrasporangium oryzae NRRL B-24470.</title>
        <authorList>
            <person name="Liu H."/>
            <person name="Wang G."/>
        </authorList>
    </citation>
    <scope>NUCLEOTIDE SEQUENCE [LARGE SCALE GENOMIC DNA]</scope>
    <source>
        <strain evidence="3">Q5-1</strain>
    </source>
</reference>
<dbReference type="Proteomes" id="UP000019494">
    <property type="component" value="Unassembled WGS sequence"/>
</dbReference>
<feature type="region of interest" description="Disordered" evidence="1">
    <location>
        <begin position="44"/>
        <end position="97"/>
    </location>
</feature>
<comment type="caution">
    <text evidence="2">The sequence shown here is derived from an EMBL/GenBank/DDBJ whole genome shotgun (WGS) entry which is preliminary data.</text>
</comment>
<proteinExistence type="predicted"/>